<dbReference type="SUPFAM" id="SSF52266">
    <property type="entry name" value="SGNH hydrolase"/>
    <property type="match status" value="1"/>
</dbReference>
<feature type="region of interest" description="Disordered" evidence="1">
    <location>
        <begin position="1"/>
        <end position="20"/>
    </location>
</feature>
<keyword evidence="4" id="KW-1185">Reference proteome</keyword>
<proteinExistence type="predicted"/>
<gene>
    <name evidence="3" type="ORF">FH715_17205</name>
</gene>
<dbReference type="InterPro" id="IPR036514">
    <property type="entry name" value="SGNH_hydro_sf"/>
</dbReference>
<protein>
    <submittedName>
        <fullName evidence="3">SGNH/GDSL hydrolase family protein</fullName>
    </submittedName>
</protein>
<evidence type="ECO:0000256" key="1">
    <source>
        <dbReference type="SAM" id="MobiDB-lite"/>
    </source>
</evidence>
<keyword evidence="3" id="KW-0378">Hydrolase</keyword>
<evidence type="ECO:0000313" key="3">
    <source>
        <dbReference type="EMBL" id="TNM28768.1"/>
    </source>
</evidence>
<dbReference type="Gene3D" id="3.40.50.1110">
    <property type="entry name" value="SGNH hydrolase"/>
    <property type="match status" value="1"/>
</dbReference>
<dbReference type="RefSeq" id="WP_139646225.1">
    <property type="nucleotide sequence ID" value="NZ_BAAAZS010000050.1"/>
</dbReference>
<dbReference type="OrthoDB" id="3615791at2"/>
<feature type="signal peptide" evidence="2">
    <location>
        <begin position="1"/>
        <end position="36"/>
    </location>
</feature>
<accession>A0A5C4UZ39</accession>
<dbReference type="Proteomes" id="UP000311713">
    <property type="component" value="Unassembled WGS sequence"/>
</dbReference>
<dbReference type="CDD" id="cd00229">
    <property type="entry name" value="SGNH_hydrolase"/>
    <property type="match status" value="1"/>
</dbReference>
<organism evidence="3 4">
    <name type="scientific">Streptomyces sedi</name>
    <dbReference type="NCBI Taxonomy" id="555059"/>
    <lineage>
        <taxon>Bacteria</taxon>
        <taxon>Bacillati</taxon>
        <taxon>Actinomycetota</taxon>
        <taxon>Actinomycetes</taxon>
        <taxon>Kitasatosporales</taxon>
        <taxon>Streptomycetaceae</taxon>
        <taxon>Streptomyces</taxon>
    </lineage>
</organism>
<evidence type="ECO:0000313" key="4">
    <source>
        <dbReference type="Proteomes" id="UP000311713"/>
    </source>
</evidence>
<name>A0A5C4UZ39_9ACTN</name>
<sequence length="276" mass="28765">MHLHPAHRARTPRPPRSRRPRVALALTAALTGALLAACGSEGASDEGNGGASAAPGDERAEPRLLWLGDSIAGVQAPALEAAAHASGVAFDDLSSTGGGTVVEAEEIAELADSTWESLRSRVDTLAPDVIAYQITTYDWGTPEQQRDAYTRLADLARESSAELLLVTAPPVALDDFLAPHAEEMATAPGAAEEVAAEAGDGVRFLDAADLWGTDENADAALRSADGVHSCQQGSAAFATWFVAHLATLLDLTPAAPEEWATGSWTADERFSQLGCE</sequence>
<evidence type="ECO:0000256" key="2">
    <source>
        <dbReference type="SAM" id="SignalP"/>
    </source>
</evidence>
<dbReference type="AlphaFoldDB" id="A0A5C4UZ39"/>
<feature type="chain" id="PRO_5038743356" evidence="2">
    <location>
        <begin position="37"/>
        <end position="276"/>
    </location>
</feature>
<reference evidence="3 4" key="1">
    <citation type="submission" date="2019-06" db="EMBL/GenBank/DDBJ databases">
        <title>Draft genome of Streptomyces sedi sp. JCM16909.</title>
        <authorList>
            <person name="Klykleung N."/>
            <person name="Tanasupawat S."/>
            <person name="Kudo T."/>
            <person name="Yuki M."/>
            <person name="Ohkuma M."/>
        </authorList>
    </citation>
    <scope>NUCLEOTIDE SEQUENCE [LARGE SCALE GENOMIC DNA]</scope>
    <source>
        <strain evidence="3 4">JCM 16909</strain>
    </source>
</reference>
<dbReference type="GO" id="GO:0016787">
    <property type="term" value="F:hydrolase activity"/>
    <property type="evidence" value="ECO:0007669"/>
    <property type="project" value="UniProtKB-KW"/>
</dbReference>
<comment type="caution">
    <text evidence="3">The sequence shown here is derived from an EMBL/GenBank/DDBJ whole genome shotgun (WGS) entry which is preliminary data.</text>
</comment>
<dbReference type="EMBL" id="VDGT01000012">
    <property type="protein sequence ID" value="TNM28768.1"/>
    <property type="molecule type" value="Genomic_DNA"/>
</dbReference>
<keyword evidence="2" id="KW-0732">Signal</keyword>